<keyword evidence="1" id="KW-1133">Transmembrane helix</keyword>
<gene>
    <name evidence="2" type="ORF">JMN32_12880</name>
</gene>
<evidence type="ECO:0000313" key="2">
    <source>
        <dbReference type="EMBL" id="MBL6447209.1"/>
    </source>
</evidence>
<sequence length="163" mass="18434">MNFKLSLFFIIAFALTSVGFAQNKLLIGKPGNPASYVFVEGEMLRFRLKGEKYWNKAYIQGLYEDRIRFHYNVILIDEIEYIDVRDRGKGGFLHILSWVSTRGGAGFATIAQINKTFVADEPGLEKTALVIGGSIFSGGIILSLFKRRKVKLGGRYRLKVDEM</sequence>
<dbReference type="AlphaFoldDB" id="A0A937FWA4"/>
<dbReference type="Proteomes" id="UP000614216">
    <property type="component" value="Unassembled WGS sequence"/>
</dbReference>
<dbReference type="EMBL" id="JAEUGD010000042">
    <property type="protein sequence ID" value="MBL6447209.1"/>
    <property type="molecule type" value="Genomic_DNA"/>
</dbReference>
<dbReference type="RefSeq" id="WP_202856730.1">
    <property type="nucleotide sequence ID" value="NZ_JAEUGD010000042.1"/>
</dbReference>
<proteinExistence type="predicted"/>
<feature type="transmembrane region" description="Helical" evidence="1">
    <location>
        <begin position="127"/>
        <end position="145"/>
    </location>
</feature>
<name>A0A937FWA4_9BACT</name>
<evidence type="ECO:0000313" key="3">
    <source>
        <dbReference type="Proteomes" id="UP000614216"/>
    </source>
</evidence>
<accession>A0A937FWA4</accession>
<comment type="caution">
    <text evidence="2">The sequence shown here is derived from an EMBL/GenBank/DDBJ whole genome shotgun (WGS) entry which is preliminary data.</text>
</comment>
<protein>
    <submittedName>
        <fullName evidence="2">Uncharacterized protein</fullName>
    </submittedName>
</protein>
<organism evidence="2 3">
    <name type="scientific">Fulvivirga marina</name>
    <dbReference type="NCBI Taxonomy" id="2494733"/>
    <lineage>
        <taxon>Bacteria</taxon>
        <taxon>Pseudomonadati</taxon>
        <taxon>Bacteroidota</taxon>
        <taxon>Cytophagia</taxon>
        <taxon>Cytophagales</taxon>
        <taxon>Fulvivirgaceae</taxon>
        <taxon>Fulvivirga</taxon>
    </lineage>
</organism>
<evidence type="ECO:0000256" key="1">
    <source>
        <dbReference type="SAM" id="Phobius"/>
    </source>
</evidence>
<keyword evidence="1" id="KW-0472">Membrane</keyword>
<reference evidence="2" key="1">
    <citation type="submission" date="2021-01" db="EMBL/GenBank/DDBJ databases">
        <title>Fulvivirga kasyanovii gen. nov., sp nov., a novel member of the phylum Bacteroidetes isolated from seawater in a mussel farm.</title>
        <authorList>
            <person name="Zhao L.-H."/>
            <person name="Wang Z.-J."/>
        </authorList>
    </citation>
    <scope>NUCLEOTIDE SEQUENCE</scope>
    <source>
        <strain evidence="2">29W222</strain>
    </source>
</reference>
<keyword evidence="3" id="KW-1185">Reference proteome</keyword>
<keyword evidence="1" id="KW-0812">Transmembrane</keyword>